<name>A0A1L8DNY5_9DIPT</name>
<feature type="signal peptide" evidence="1">
    <location>
        <begin position="1"/>
        <end position="29"/>
    </location>
</feature>
<dbReference type="EMBL" id="GFDF01005953">
    <property type="protein sequence ID" value="JAV08131.1"/>
    <property type="molecule type" value="Transcribed_RNA"/>
</dbReference>
<evidence type="ECO:0000256" key="1">
    <source>
        <dbReference type="SAM" id="SignalP"/>
    </source>
</evidence>
<dbReference type="PANTHER" id="PTHR33964">
    <property type="entry name" value="RE45066P-RELATED"/>
    <property type="match status" value="1"/>
</dbReference>
<protein>
    <submittedName>
        <fullName evidence="2">Putative conserved secreted protein</fullName>
    </submittedName>
</protein>
<accession>A0A1L8DNY5</accession>
<feature type="chain" id="PRO_5012114872" evidence="1">
    <location>
        <begin position="30"/>
        <end position="247"/>
    </location>
</feature>
<dbReference type="AlphaFoldDB" id="A0A1L8DNY5"/>
<proteinExistence type="predicted"/>
<keyword evidence="1" id="KW-0732">Signal</keyword>
<evidence type="ECO:0000313" key="2">
    <source>
        <dbReference type="EMBL" id="JAV08131.1"/>
    </source>
</evidence>
<sequence>MVLQITDILHRIALSVVILLSLTIRRSQGEQCGQEELARCSRPLQVLSSTSDLTIATNKEELNEICPDLYGGLHCIRSYTRRCMSLQHRNHFNKLYHGTNQVIRDLCREGHYQNDYLRHAPCLRMVKPDYEICAKKYQDTISRVTQMEHRGMVNGTDDDDTVGIVCCSFREYLDCSERTARRICGEETAAFLRSFLDKMADSLIREHCVDYTIKSGWCSYETSRATGSTLSATIIILSSALHWLQAR</sequence>
<organism evidence="2">
    <name type="scientific">Nyssomyia neivai</name>
    <dbReference type="NCBI Taxonomy" id="330878"/>
    <lineage>
        <taxon>Eukaryota</taxon>
        <taxon>Metazoa</taxon>
        <taxon>Ecdysozoa</taxon>
        <taxon>Arthropoda</taxon>
        <taxon>Hexapoda</taxon>
        <taxon>Insecta</taxon>
        <taxon>Pterygota</taxon>
        <taxon>Neoptera</taxon>
        <taxon>Endopterygota</taxon>
        <taxon>Diptera</taxon>
        <taxon>Nematocera</taxon>
        <taxon>Psychodoidea</taxon>
        <taxon>Psychodidae</taxon>
        <taxon>Nyssomyia</taxon>
    </lineage>
</organism>
<reference evidence="2" key="1">
    <citation type="submission" date="2016-12" db="EMBL/GenBank/DDBJ databases">
        <title>An insight into the sialome and mialome of the sand fly, Nyssomyia neivai.</title>
        <authorList>
            <person name="Sebastian V."/>
            <person name="Goulart T.M."/>
            <person name="Oliveira W."/>
            <person name="Calvo E."/>
            <person name="Oliveira L.F."/>
            <person name="Pinto M.C."/>
            <person name="Rosselino A.M."/>
            <person name="Ribeiro J.M."/>
        </authorList>
    </citation>
    <scope>NUCLEOTIDE SEQUENCE</scope>
</reference>
<dbReference type="PANTHER" id="PTHR33964:SF1">
    <property type="entry name" value="RE45066P"/>
    <property type="match status" value="1"/>
</dbReference>